<comment type="caution">
    <text evidence="1">The sequence shown here is derived from an EMBL/GenBank/DDBJ whole genome shotgun (WGS) entry which is preliminary data.</text>
</comment>
<proteinExistence type="predicted"/>
<evidence type="ECO:0000313" key="2">
    <source>
        <dbReference type="Proteomes" id="UP000248014"/>
    </source>
</evidence>
<dbReference type="RefSeq" id="WP_167398579.1">
    <property type="nucleotide sequence ID" value="NZ_QJJM01000014.1"/>
</dbReference>
<evidence type="ECO:0000313" key="1">
    <source>
        <dbReference type="EMBL" id="PXW70117.1"/>
    </source>
</evidence>
<reference evidence="1 2" key="1">
    <citation type="submission" date="2018-05" db="EMBL/GenBank/DDBJ databases">
        <title>Genomic Encyclopedia of Type Strains, Phase IV (KMG-IV): sequencing the most valuable type-strain genomes for metagenomic binning, comparative biology and taxonomic classification.</title>
        <authorList>
            <person name="Goeker M."/>
        </authorList>
    </citation>
    <scope>NUCLEOTIDE SEQUENCE [LARGE SCALE GENOMIC DNA]</scope>
    <source>
        <strain evidence="1 2">DSM 3183</strain>
    </source>
</reference>
<accession>A0A2V3UTM4</accession>
<gene>
    <name evidence="1" type="ORF">C7451_11493</name>
</gene>
<dbReference type="EMBL" id="QJJM01000014">
    <property type="protein sequence ID" value="PXW70117.1"/>
    <property type="molecule type" value="Genomic_DNA"/>
</dbReference>
<dbReference type="AlphaFoldDB" id="A0A2V3UTM4"/>
<sequence>MNDTPSPSAIVSPFDNGPMDPDQLARIEGVHRGFLYQHVYAVALLLELGREPGAVLAVELDEDIELAVGEAHWYIQVKTRMAAVVPSDLESALGRFERIRGEHASGARARQPKFAIVANSEPGPKLQKQLESVDWPSDVHLVTPLRGACDELPAAGTDVDAMMNIATAIADTIPFGGLAPRTLVFKLATLVQQASAGGRDHQFAAADLPELLEQLVIQLQDFPEPPVPYRPQRGEPAISSDRRVRLVVGFSGAGKTAWAAEAARHATEALIYFDVSDLPSRSVPTNLAREIVARFLGGREKGIGGVQLPPRGGIDALRYADSLLAEQGIRAIIVLCPPSAPMAQI</sequence>
<keyword evidence="2" id="KW-1185">Reference proteome</keyword>
<dbReference type="Proteomes" id="UP000248014">
    <property type="component" value="Unassembled WGS sequence"/>
</dbReference>
<organism evidence="1 2">
    <name type="scientific">Blastomonas natatoria</name>
    <dbReference type="NCBI Taxonomy" id="34015"/>
    <lineage>
        <taxon>Bacteria</taxon>
        <taxon>Pseudomonadati</taxon>
        <taxon>Pseudomonadota</taxon>
        <taxon>Alphaproteobacteria</taxon>
        <taxon>Sphingomonadales</taxon>
        <taxon>Sphingomonadaceae</taxon>
        <taxon>Blastomonas</taxon>
    </lineage>
</organism>
<protein>
    <submittedName>
        <fullName evidence="1">Uncharacterized protein</fullName>
    </submittedName>
</protein>
<name>A0A2V3UTM4_9SPHN</name>